<organism evidence="1 2">
    <name type="scientific">Peronosclerospora sorghi</name>
    <dbReference type="NCBI Taxonomy" id="230839"/>
    <lineage>
        <taxon>Eukaryota</taxon>
        <taxon>Sar</taxon>
        <taxon>Stramenopiles</taxon>
        <taxon>Oomycota</taxon>
        <taxon>Peronosporomycetes</taxon>
        <taxon>Peronosporales</taxon>
        <taxon>Peronosporaceae</taxon>
        <taxon>Peronosclerospora</taxon>
    </lineage>
</organism>
<proteinExistence type="predicted"/>
<evidence type="ECO:0000313" key="1">
    <source>
        <dbReference type="EMBL" id="KAI9913880.1"/>
    </source>
</evidence>
<gene>
    <name evidence="1" type="ORF">PsorP6_006466</name>
</gene>
<keyword evidence="2" id="KW-1185">Reference proteome</keyword>
<reference evidence="1 2" key="1">
    <citation type="journal article" date="2022" name="bioRxiv">
        <title>The genome of the oomycete Peronosclerospora sorghi, a cosmopolitan pathogen of maize and sorghum, is inflated with dispersed pseudogenes.</title>
        <authorList>
            <person name="Fletcher K."/>
            <person name="Martin F."/>
            <person name="Isakeit T."/>
            <person name="Cavanaugh K."/>
            <person name="Magill C."/>
            <person name="Michelmore R."/>
        </authorList>
    </citation>
    <scope>NUCLEOTIDE SEQUENCE [LARGE SCALE GENOMIC DNA]</scope>
    <source>
        <strain evidence="1">P6</strain>
    </source>
</reference>
<evidence type="ECO:0000313" key="2">
    <source>
        <dbReference type="Proteomes" id="UP001163321"/>
    </source>
</evidence>
<dbReference type="Proteomes" id="UP001163321">
    <property type="component" value="Chromosome 4"/>
</dbReference>
<name>A0ACC0W6Y3_9STRA</name>
<comment type="caution">
    <text evidence="1">The sequence shown here is derived from an EMBL/GenBank/DDBJ whole genome shotgun (WGS) entry which is preliminary data.</text>
</comment>
<accession>A0ACC0W6Y3</accession>
<sequence>MQSGRSGAGRSERRNPYVKQLVLENCRPAKISHLHFGFLSDIDMMQLSEVRIFSVERFVSRPDARAGSRGRLVHAPGRLDQARHVRYVSPSARGLCRSLRYIRLALPVFHIGRVLLPPSDRATFLRRFRDPRTDDLRCLSLRKQIPRVHISPYCSAVNGSVRKLTTTTLKVAHDKYRAKATQDLRNVFIAHIAAAQAANPELGAHLAKTQDDLSPLVVQALFCAIREQHCPLLWMDAVGWRPENLLLSTVLVPPVCIRPSVAMDGGIGTNEDDVTIKLQEVVQVNSALAAELDKGASLKMVMEDWDFLQLQVAQLMNGETPGVSKLPGGGGSPGAAKPLRGYRKRLKGKQDRFRGNLSGKRVDFSGRTVISPDPHLQGSGIRVPIISPRRP</sequence>
<dbReference type="EMBL" id="CM047583">
    <property type="protein sequence ID" value="KAI9913880.1"/>
    <property type="molecule type" value="Genomic_DNA"/>
</dbReference>
<protein>
    <submittedName>
        <fullName evidence="1">Uncharacterized protein</fullName>
    </submittedName>
</protein>